<dbReference type="EMBL" id="CAMPGE010006839">
    <property type="protein sequence ID" value="CAI2365740.1"/>
    <property type="molecule type" value="Genomic_DNA"/>
</dbReference>
<evidence type="ECO:0000256" key="1">
    <source>
        <dbReference type="SAM" id="Coils"/>
    </source>
</evidence>
<gene>
    <name evidence="2" type="ORF">ECRASSUSDP1_LOCUS7034</name>
</gene>
<keyword evidence="3" id="KW-1185">Reference proteome</keyword>
<organism evidence="2 3">
    <name type="scientific">Euplotes crassus</name>
    <dbReference type="NCBI Taxonomy" id="5936"/>
    <lineage>
        <taxon>Eukaryota</taxon>
        <taxon>Sar</taxon>
        <taxon>Alveolata</taxon>
        <taxon>Ciliophora</taxon>
        <taxon>Intramacronucleata</taxon>
        <taxon>Spirotrichea</taxon>
        <taxon>Hypotrichia</taxon>
        <taxon>Euplotida</taxon>
        <taxon>Euplotidae</taxon>
        <taxon>Moneuplotes</taxon>
    </lineage>
</organism>
<name>A0AAD1UAV5_EUPCR</name>
<protein>
    <submittedName>
        <fullName evidence="2">Uncharacterized protein</fullName>
    </submittedName>
</protein>
<evidence type="ECO:0000313" key="2">
    <source>
        <dbReference type="EMBL" id="CAI2365740.1"/>
    </source>
</evidence>
<dbReference type="Proteomes" id="UP001295684">
    <property type="component" value="Unassembled WGS sequence"/>
</dbReference>
<dbReference type="AlphaFoldDB" id="A0AAD1UAV5"/>
<feature type="coiled-coil region" evidence="1">
    <location>
        <begin position="164"/>
        <end position="213"/>
    </location>
</feature>
<proteinExistence type="predicted"/>
<evidence type="ECO:0000313" key="3">
    <source>
        <dbReference type="Proteomes" id="UP001295684"/>
    </source>
</evidence>
<keyword evidence="1" id="KW-0175">Coiled coil</keyword>
<comment type="caution">
    <text evidence="2">The sequence shown here is derived from an EMBL/GenBank/DDBJ whole genome shotgun (WGS) entry which is preliminary data.</text>
</comment>
<reference evidence="2" key="1">
    <citation type="submission" date="2023-07" db="EMBL/GenBank/DDBJ databases">
        <authorList>
            <consortium name="AG Swart"/>
            <person name="Singh M."/>
            <person name="Singh A."/>
            <person name="Seah K."/>
            <person name="Emmerich C."/>
        </authorList>
    </citation>
    <scope>NUCLEOTIDE SEQUENCE</scope>
    <source>
        <strain evidence="2">DP1</strain>
    </source>
</reference>
<accession>A0AAD1UAV5</accession>
<sequence>MLSPDCNSKKCLKQALWYIPSKDMYACAKCQKARATKYPTEQSKILSDPEEAKNTFLRLIRCIEIFEAETDESDDGGKEREWGNLEGIFQRYREKLEPLQKLLEEAETHKVYHKFTELEDLALSILSSLQEEDLFRKFTTKRFCDNPEADSSEADLDSFKTEINQKHKKDIDELCQKYETEKDRLLQEKDNEIAALEQKIITLRRETEAQSKDKEMEENTSTDAHLTKKIALKRETKLQRKRSNQQQVKDCEENKCESYSNQEFDAVWKEATNEDMISALFQEIHLEMNNILHTEFLTKLKKRIPNLEKITISHIPDDHEQTRDTLTTNFPEEVKEFHFHVGRNYCSFDYFFPPLIAVAPCVLETISLHWFRMTQSQVESVFSAYRHVSEIYFRGCLLKTDKALDFKNTKKISKINKLLFMHCWNSGNVKFGFNASQVVNLIAGLMKMDGFKTNLKTTKFLNCGVTKEEVMKIFDYFGLTEVEILD</sequence>